<dbReference type="RefSeq" id="XP_019836640.2">
    <property type="nucleotide sequence ID" value="XM_019981081.2"/>
</dbReference>
<accession>A0A6P5DGW2</accession>
<sequence length="503" mass="56820">MSGSSPFKMRLVHLDLKGAPPKVCYLSEIFPLFRALGANGILIEYEDMFPYEGHLRLLRAKHAYSPSEIKEILHLATLNELEVIPLVQTFGHMEFVLKHEALAHLREVARFPNTLNPHKEESLALVTAMIDQVMELHPGARWFHVGCDEVYYLGEGETSRQWLQQEPNSKAKLCLSHMEAVASHMRARYPTTTPLMWDDMLRDIPEDQLSGSRVPQLVEPVLWDYGADLDLHGKALLVEKYRKSGFSWLWAASAFKGATGVNQSLTPIEHHLRNHLQWLQVAGSVPADTLRGIILTGWQRYDHFSVLCELLPVGIPSLAVCLQALLHGDFAENVKARVENFLGISSLEEMSFRSEGAGSFPGSDILALVTQVSLHLCSSVDALLERDRYVTGWFSPYHRRRKLIHPVMIEHIQPQALSLLARWNALAGELEAALQRIFYPDTVEEWLEENVHPSLQRLQALLQDLGSSADRGTRKRNLMWVSPTDTTLCGMKTRLQVKSPDPA</sequence>
<comment type="similarity">
    <text evidence="2">Belongs to the glycosyl hydrolase 20 family.</text>
</comment>
<dbReference type="PANTHER" id="PTHR21040:SF6">
    <property type="entry name" value="HEXOSAMINIDASE D"/>
    <property type="match status" value="1"/>
</dbReference>
<gene>
    <name evidence="7" type="primary">HEXD</name>
</gene>
<evidence type="ECO:0000259" key="5">
    <source>
        <dbReference type="Pfam" id="PF00728"/>
    </source>
</evidence>
<reference evidence="7" key="1">
    <citation type="submission" date="2025-08" db="UniProtKB">
        <authorList>
            <consortium name="RefSeq"/>
        </authorList>
    </citation>
    <scope>IDENTIFICATION</scope>
    <source>
        <tissue evidence="7">Blood</tissue>
    </source>
</reference>
<dbReference type="SUPFAM" id="SSF51445">
    <property type="entry name" value="(Trans)glycosidases"/>
    <property type="match status" value="1"/>
</dbReference>
<keyword evidence="4" id="KW-0378">Hydrolase</keyword>
<keyword evidence="6" id="KW-1185">Reference proteome</keyword>
<dbReference type="PANTHER" id="PTHR21040">
    <property type="entry name" value="BCDNA.GH04120"/>
    <property type="match status" value="1"/>
</dbReference>
<dbReference type="InterPro" id="IPR017853">
    <property type="entry name" value="GH"/>
</dbReference>
<proteinExistence type="inferred from homology"/>
<dbReference type="KEGG" id="biu:109573710"/>
<dbReference type="CTD" id="284004"/>
<dbReference type="GO" id="GO:0005737">
    <property type="term" value="C:cytoplasm"/>
    <property type="evidence" value="ECO:0007669"/>
    <property type="project" value="UniProtKB-SubCell"/>
</dbReference>
<evidence type="ECO:0000256" key="4">
    <source>
        <dbReference type="ARBA" id="ARBA00022801"/>
    </source>
</evidence>
<dbReference type="Gene3D" id="3.20.20.80">
    <property type="entry name" value="Glycosidases"/>
    <property type="match status" value="1"/>
</dbReference>
<evidence type="ECO:0000256" key="3">
    <source>
        <dbReference type="ARBA" id="ARBA00012663"/>
    </source>
</evidence>
<dbReference type="GO" id="GO:0004563">
    <property type="term" value="F:beta-N-acetylhexosaminidase activity"/>
    <property type="evidence" value="ECO:0007669"/>
    <property type="project" value="UniProtKB-EC"/>
</dbReference>
<name>A0A6P5DGW2_BOSIN</name>
<evidence type="ECO:0000256" key="1">
    <source>
        <dbReference type="ARBA" id="ARBA00001231"/>
    </source>
</evidence>
<dbReference type="EC" id="3.2.1.52" evidence="3"/>
<organism evidence="6 7">
    <name type="scientific">Bos indicus</name>
    <name type="common">Zebu</name>
    <dbReference type="NCBI Taxonomy" id="9915"/>
    <lineage>
        <taxon>Eukaryota</taxon>
        <taxon>Metazoa</taxon>
        <taxon>Chordata</taxon>
        <taxon>Craniata</taxon>
        <taxon>Vertebrata</taxon>
        <taxon>Euteleostomi</taxon>
        <taxon>Mammalia</taxon>
        <taxon>Eutheria</taxon>
        <taxon>Laurasiatheria</taxon>
        <taxon>Artiodactyla</taxon>
        <taxon>Ruminantia</taxon>
        <taxon>Pecora</taxon>
        <taxon>Bovidae</taxon>
        <taxon>Bovinae</taxon>
        <taxon>Bos</taxon>
    </lineage>
</organism>
<dbReference type="Proteomes" id="UP001652663">
    <property type="component" value="Chromosome 19"/>
</dbReference>
<dbReference type="GO" id="GO:1903561">
    <property type="term" value="C:extracellular vesicle"/>
    <property type="evidence" value="ECO:0007669"/>
    <property type="project" value="UniProtKB-SubCell"/>
</dbReference>
<dbReference type="GO" id="GO:0005634">
    <property type="term" value="C:nucleus"/>
    <property type="evidence" value="ECO:0007669"/>
    <property type="project" value="UniProtKB-SubCell"/>
</dbReference>
<evidence type="ECO:0000313" key="6">
    <source>
        <dbReference type="Proteomes" id="UP001652663"/>
    </source>
</evidence>
<dbReference type="InterPro" id="IPR015883">
    <property type="entry name" value="Glyco_hydro_20_cat"/>
</dbReference>
<dbReference type="Pfam" id="PF00728">
    <property type="entry name" value="Glyco_hydro_20"/>
    <property type="match status" value="1"/>
</dbReference>
<evidence type="ECO:0000256" key="2">
    <source>
        <dbReference type="ARBA" id="ARBA00006285"/>
    </source>
</evidence>
<feature type="domain" description="Glycoside hydrolase family 20 catalytic" evidence="5">
    <location>
        <begin position="61"/>
        <end position="205"/>
    </location>
</feature>
<comment type="catalytic activity">
    <reaction evidence="1">
        <text>Hydrolysis of terminal non-reducing N-acetyl-D-hexosamine residues in N-acetyl-beta-D-hexosaminides.</text>
        <dbReference type="EC" id="3.2.1.52"/>
    </reaction>
</comment>
<dbReference type="GeneID" id="109573710"/>
<dbReference type="GO" id="GO:0005975">
    <property type="term" value="P:carbohydrate metabolic process"/>
    <property type="evidence" value="ECO:0007669"/>
    <property type="project" value="InterPro"/>
</dbReference>
<protein>
    <recommendedName>
        <fullName evidence="3">beta-N-acetylhexosaminidase</fullName>
        <ecNumber evidence="3">3.2.1.52</ecNumber>
    </recommendedName>
</protein>
<evidence type="ECO:0000313" key="7">
    <source>
        <dbReference type="RefSeq" id="XP_019836640.2"/>
    </source>
</evidence>
<dbReference type="OrthoDB" id="47475at2759"/>
<dbReference type="InterPro" id="IPR038901">
    <property type="entry name" value="HEXDC-like"/>
</dbReference>
<dbReference type="CDD" id="cd06565">
    <property type="entry name" value="GH20_GcnA-like"/>
    <property type="match status" value="1"/>
</dbReference>